<feature type="transmembrane region" description="Helical" evidence="8">
    <location>
        <begin position="53"/>
        <end position="70"/>
    </location>
</feature>
<dbReference type="InterPro" id="IPR020846">
    <property type="entry name" value="MFS_dom"/>
</dbReference>
<evidence type="ECO:0000256" key="1">
    <source>
        <dbReference type="ARBA" id="ARBA00004651"/>
    </source>
</evidence>
<feature type="transmembrane region" description="Helical" evidence="8">
    <location>
        <begin position="82"/>
        <end position="102"/>
    </location>
</feature>
<dbReference type="Gene3D" id="1.20.1720.10">
    <property type="entry name" value="Multidrug resistance protein D"/>
    <property type="match status" value="1"/>
</dbReference>
<evidence type="ECO:0000256" key="4">
    <source>
        <dbReference type="ARBA" id="ARBA00022475"/>
    </source>
</evidence>
<keyword evidence="3 8" id="KW-0813">Transport</keyword>
<evidence type="ECO:0000313" key="10">
    <source>
        <dbReference type="EMBL" id="MBC1520747.1"/>
    </source>
</evidence>
<dbReference type="GO" id="GO:0005886">
    <property type="term" value="C:plasma membrane"/>
    <property type="evidence" value="ECO:0007669"/>
    <property type="project" value="UniProtKB-SubCell"/>
</dbReference>
<keyword evidence="7 8" id="KW-0472">Membrane</keyword>
<dbReference type="InterPro" id="IPR036259">
    <property type="entry name" value="MFS_trans_sf"/>
</dbReference>
<feature type="transmembrane region" description="Helical" evidence="8">
    <location>
        <begin position="375"/>
        <end position="395"/>
    </location>
</feature>
<keyword evidence="5 8" id="KW-0812">Transmembrane</keyword>
<feature type="transmembrane region" description="Helical" evidence="8">
    <location>
        <begin position="286"/>
        <end position="305"/>
    </location>
</feature>
<keyword evidence="6 8" id="KW-1133">Transmembrane helix</keyword>
<proteinExistence type="inferred from homology"/>
<dbReference type="EMBL" id="JAARRM010000001">
    <property type="protein sequence ID" value="MBC1520747.1"/>
    <property type="molecule type" value="Genomic_DNA"/>
</dbReference>
<dbReference type="AlphaFoldDB" id="A0A841ZMJ5"/>
<feature type="transmembrane region" description="Helical" evidence="8">
    <location>
        <begin position="162"/>
        <end position="182"/>
    </location>
</feature>
<dbReference type="PROSITE" id="PS50850">
    <property type="entry name" value="MFS"/>
    <property type="match status" value="1"/>
</dbReference>
<dbReference type="PRINTS" id="PR01036">
    <property type="entry name" value="TCRTETB"/>
</dbReference>
<evidence type="ECO:0000256" key="6">
    <source>
        <dbReference type="ARBA" id="ARBA00022989"/>
    </source>
</evidence>
<dbReference type="PANTHER" id="PTHR43124">
    <property type="entry name" value="PURINE EFFLUX PUMP PBUE"/>
    <property type="match status" value="1"/>
</dbReference>
<dbReference type="SUPFAM" id="SSF103473">
    <property type="entry name" value="MFS general substrate transporter"/>
    <property type="match status" value="1"/>
</dbReference>
<sequence length="404" mass="44372">MKKTSQKNNNKISLPLLVCLVGFPQLSETIYTPSLTEIALKFSTTLNISQMTLSIYFLAFAIGVVFWGIGSDYFGRRKAMNFGIFVYIVGSILCLIANNIVLLFIGRFIQAFGASTGSVTTQTILRDSYTGTERHQMFAKISAVLAFSPALGPLIGGIVTQFYGFRVVFFVLVVMGMLLLYFSLKNLPETASDTQANLNLYSMFRIAKEMILDPHTVIFGLLIGLFNGIIFSYYSEAPGIFIDTFHFTQSQYGFMGCVVASATMIGAWLSSKSLKKRNAMQTIKEGLVVSFISVLFLIATVFIRLSTTSELLLYILGIFCLLVGIGISLPNSLSLALIHFPKTAGTSGAFLSLGYYLIVSLCTFIIGVIHTGSLLIFPIFCAIILVIALIFVYSLKNKNAMDNQ</sequence>
<evidence type="ECO:0000313" key="11">
    <source>
        <dbReference type="Proteomes" id="UP000559885"/>
    </source>
</evidence>
<dbReference type="GO" id="GO:0042910">
    <property type="term" value="F:xenobiotic transmembrane transporter activity"/>
    <property type="evidence" value="ECO:0007669"/>
    <property type="project" value="InterPro"/>
</dbReference>
<feature type="transmembrane region" description="Helical" evidence="8">
    <location>
        <begin position="253"/>
        <end position="274"/>
    </location>
</feature>
<evidence type="ECO:0000256" key="7">
    <source>
        <dbReference type="ARBA" id="ARBA00023136"/>
    </source>
</evidence>
<comment type="subcellular location">
    <subcellularLocation>
        <location evidence="1 8">Cell membrane</location>
        <topology evidence="1 8">Multi-pass membrane protein</topology>
    </subcellularLocation>
</comment>
<dbReference type="GO" id="GO:1990961">
    <property type="term" value="P:xenobiotic detoxification by transmembrane export across the plasma membrane"/>
    <property type="evidence" value="ECO:0007669"/>
    <property type="project" value="InterPro"/>
</dbReference>
<dbReference type="NCBIfam" id="TIGR00710">
    <property type="entry name" value="efflux_Bcr_CflA"/>
    <property type="match status" value="1"/>
</dbReference>
<organism evidence="10 11">
    <name type="scientific">Listeria aquatica</name>
    <dbReference type="NCBI Taxonomy" id="1494960"/>
    <lineage>
        <taxon>Bacteria</taxon>
        <taxon>Bacillati</taxon>
        <taxon>Bacillota</taxon>
        <taxon>Bacilli</taxon>
        <taxon>Bacillales</taxon>
        <taxon>Listeriaceae</taxon>
        <taxon>Listeria</taxon>
    </lineage>
</organism>
<feature type="domain" description="Major facilitator superfamily (MFS) profile" evidence="9">
    <location>
        <begin position="1"/>
        <end position="396"/>
    </location>
</feature>
<comment type="caution">
    <text evidence="10">The sequence shown here is derived from an EMBL/GenBank/DDBJ whole genome shotgun (WGS) entry which is preliminary data.</text>
</comment>
<feature type="transmembrane region" description="Helical" evidence="8">
    <location>
        <begin position="350"/>
        <end position="369"/>
    </location>
</feature>
<dbReference type="InterPro" id="IPR004812">
    <property type="entry name" value="Efflux_drug-R_Bcr/CmlA"/>
</dbReference>
<keyword evidence="4 8" id="KW-1003">Cell membrane</keyword>
<reference evidence="10 11" key="1">
    <citation type="submission" date="2020-03" db="EMBL/GenBank/DDBJ databases">
        <title>Soil Listeria distribution.</title>
        <authorList>
            <person name="Liao J."/>
            <person name="Wiedmann M."/>
        </authorList>
    </citation>
    <scope>NUCLEOTIDE SEQUENCE [LARGE SCALE GENOMIC DNA]</scope>
    <source>
        <strain evidence="10 11">FSL L7-1507</strain>
    </source>
</reference>
<dbReference type="FunFam" id="1.20.1720.10:FF:000005">
    <property type="entry name" value="Bcr/CflA family efflux transporter"/>
    <property type="match status" value="1"/>
</dbReference>
<feature type="transmembrane region" description="Helical" evidence="8">
    <location>
        <begin position="211"/>
        <end position="233"/>
    </location>
</feature>
<dbReference type="RefSeq" id="WP_185372248.1">
    <property type="nucleotide sequence ID" value="NZ_JAARRM010000001.1"/>
</dbReference>
<evidence type="ECO:0000256" key="3">
    <source>
        <dbReference type="ARBA" id="ARBA00022448"/>
    </source>
</evidence>
<name>A0A841ZMJ5_9LIST</name>
<comment type="caution">
    <text evidence="8">Lacks conserved residue(s) required for the propagation of feature annotation.</text>
</comment>
<evidence type="ECO:0000259" key="9">
    <source>
        <dbReference type="PROSITE" id="PS50850"/>
    </source>
</evidence>
<evidence type="ECO:0000256" key="2">
    <source>
        <dbReference type="ARBA" id="ARBA00006236"/>
    </source>
</evidence>
<dbReference type="InterPro" id="IPR011701">
    <property type="entry name" value="MFS"/>
</dbReference>
<dbReference type="Proteomes" id="UP000559885">
    <property type="component" value="Unassembled WGS sequence"/>
</dbReference>
<protein>
    <recommendedName>
        <fullName evidence="8">Bcr/CflA family efflux transporter</fullName>
    </recommendedName>
</protein>
<dbReference type="PANTHER" id="PTHR43124:SF3">
    <property type="entry name" value="CHLORAMPHENICOL EFFLUX PUMP RV0191"/>
    <property type="match status" value="1"/>
</dbReference>
<dbReference type="InterPro" id="IPR050189">
    <property type="entry name" value="MFS_Efflux_Transporters"/>
</dbReference>
<evidence type="ECO:0000256" key="5">
    <source>
        <dbReference type="ARBA" id="ARBA00022692"/>
    </source>
</evidence>
<gene>
    <name evidence="10" type="ORF">HB912_03675</name>
</gene>
<dbReference type="Pfam" id="PF07690">
    <property type="entry name" value="MFS_1"/>
    <property type="match status" value="1"/>
</dbReference>
<evidence type="ECO:0000256" key="8">
    <source>
        <dbReference type="RuleBase" id="RU365088"/>
    </source>
</evidence>
<comment type="similarity">
    <text evidence="2 8">Belongs to the major facilitator superfamily. Bcr/CmlA family.</text>
</comment>
<feature type="transmembrane region" description="Helical" evidence="8">
    <location>
        <begin position="311"/>
        <end position="338"/>
    </location>
</feature>
<dbReference type="CDD" id="cd17320">
    <property type="entry name" value="MFS_MdfA_MDR_like"/>
    <property type="match status" value="1"/>
</dbReference>
<accession>A0A841ZMJ5</accession>